<keyword evidence="2 5" id="KW-0436">Ligase</keyword>
<evidence type="ECO:0000313" key="6">
    <source>
        <dbReference type="Proteomes" id="UP000008138"/>
    </source>
</evidence>
<dbReference type="RefSeq" id="WP_013679521.1">
    <property type="nucleotide sequence ID" value="NC_015315.1"/>
</dbReference>
<evidence type="ECO:0000313" key="5">
    <source>
        <dbReference type="EMBL" id="AEA12185.1"/>
    </source>
</evidence>
<organism evidence="5 6">
    <name type="scientific">Thermoproteus uzoniensis (strain 768-20)</name>
    <dbReference type="NCBI Taxonomy" id="999630"/>
    <lineage>
        <taxon>Archaea</taxon>
        <taxon>Thermoproteota</taxon>
        <taxon>Thermoprotei</taxon>
        <taxon>Thermoproteales</taxon>
        <taxon>Thermoproteaceae</taxon>
        <taxon>Thermoproteus</taxon>
    </lineage>
</organism>
<dbReference type="STRING" id="999630.TUZN_0694"/>
<dbReference type="FunFam" id="3.30.300.30:FF:000008">
    <property type="entry name" value="2,3-dihydroxybenzoate-AMP ligase"/>
    <property type="match status" value="1"/>
</dbReference>
<reference evidence="5 6" key="1">
    <citation type="journal article" date="2011" name="J. Bacteriol.">
        <title>Complete genome sequence of the thermoacidophilic crenarchaeon Thermoproteus uzoniensis 768-20.</title>
        <authorList>
            <person name="Mardanov A.V."/>
            <person name="Gumerov V.M."/>
            <person name="Beletsky A.V."/>
            <person name="Prokofeva M.I."/>
            <person name="Bonch-Osmolovskaya E.A."/>
            <person name="Ravin N.V."/>
            <person name="Skryabin K.G."/>
        </authorList>
    </citation>
    <scope>NUCLEOTIDE SEQUENCE [LARGE SCALE GENOMIC DNA]</scope>
    <source>
        <strain evidence="5 6">768-20</strain>
    </source>
</reference>
<dbReference type="EMBL" id="CP002590">
    <property type="protein sequence ID" value="AEA12185.1"/>
    <property type="molecule type" value="Genomic_DNA"/>
</dbReference>
<protein>
    <submittedName>
        <fullName evidence="5">Acyl-CoA ligase</fullName>
    </submittedName>
</protein>
<accession>F2L4K7</accession>
<dbReference type="InterPro" id="IPR025110">
    <property type="entry name" value="AMP-bd_C"/>
</dbReference>
<dbReference type="GO" id="GO:0016878">
    <property type="term" value="F:acid-thiol ligase activity"/>
    <property type="evidence" value="ECO:0007669"/>
    <property type="project" value="UniProtKB-ARBA"/>
</dbReference>
<evidence type="ECO:0000256" key="1">
    <source>
        <dbReference type="ARBA" id="ARBA00006432"/>
    </source>
</evidence>
<reference key="2">
    <citation type="submission" date="2011-03" db="EMBL/GenBank/DDBJ databases">
        <title>Complete genome sequence of the thermoacidophilic crenarchaeon Thermoproteus uzoniensis 768-20.</title>
        <authorList>
            <person name="Mardanov A.V."/>
            <person name="Gumerov V.M."/>
            <person name="Beletsky A.V."/>
            <person name="Prokofeva M.I."/>
            <person name="Bonch-Osmolovskaya E.A."/>
            <person name="Ravin N.V."/>
            <person name="Skryabin K.G."/>
        </authorList>
    </citation>
    <scope>NUCLEOTIDE SEQUENCE</scope>
    <source>
        <strain>768-20</strain>
    </source>
</reference>
<evidence type="ECO:0000259" key="3">
    <source>
        <dbReference type="Pfam" id="PF00501"/>
    </source>
</evidence>
<feature type="domain" description="AMP-dependent synthetase/ligase" evidence="3">
    <location>
        <begin position="42"/>
        <end position="429"/>
    </location>
</feature>
<dbReference type="Gene3D" id="3.30.300.30">
    <property type="match status" value="1"/>
</dbReference>
<name>F2L4K7_THEU7</name>
<dbReference type="InterPro" id="IPR042099">
    <property type="entry name" value="ANL_N_sf"/>
</dbReference>
<dbReference type="InterPro" id="IPR020845">
    <property type="entry name" value="AMP-binding_CS"/>
</dbReference>
<dbReference type="PROSITE" id="PS00455">
    <property type="entry name" value="AMP_BINDING"/>
    <property type="match status" value="1"/>
</dbReference>
<dbReference type="GeneID" id="10360234"/>
<dbReference type="AlphaFoldDB" id="F2L4K7"/>
<proteinExistence type="inferred from homology"/>
<feature type="domain" description="AMP-binding enzyme C-terminal" evidence="4">
    <location>
        <begin position="483"/>
        <end position="560"/>
    </location>
</feature>
<dbReference type="InterPro" id="IPR050237">
    <property type="entry name" value="ATP-dep_AMP-bd_enzyme"/>
</dbReference>
<keyword evidence="6" id="KW-1185">Reference proteome</keyword>
<dbReference type="eggNOG" id="arCOG00856">
    <property type="taxonomic scope" value="Archaea"/>
</dbReference>
<dbReference type="Proteomes" id="UP000008138">
    <property type="component" value="Chromosome"/>
</dbReference>
<dbReference type="SUPFAM" id="SSF56801">
    <property type="entry name" value="Acetyl-CoA synthetase-like"/>
    <property type="match status" value="1"/>
</dbReference>
<evidence type="ECO:0000259" key="4">
    <source>
        <dbReference type="Pfam" id="PF13193"/>
    </source>
</evidence>
<dbReference type="PANTHER" id="PTHR43767">
    <property type="entry name" value="LONG-CHAIN-FATTY-ACID--COA LIGASE"/>
    <property type="match status" value="1"/>
</dbReference>
<dbReference type="Pfam" id="PF00501">
    <property type="entry name" value="AMP-binding"/>
    <property type="match status" value="1"/>
</dbReference>
<dbReference type="OrthoDB" id="193284at2157"/>
<dbReference type="InterPro" id="IPR000873">
    <property type="entry name" value="AMP-dep_synth/lig_dom"/>
</dbReference>
<dbReference type="InterPro" id="IPR045851">
    <property type="entry name" value="AMP-bd_C_sf"/>
</dbReference>
<dbReference type="Pfam" id="PF13193">
    <property type="entry name" value="AMP-binding_C"/>
    <property type="match status" value="1"/>
</dbReference>
<dbReference type="PANTHER" id="PTHR43767:SF1">
    <property type="entry name" value="NONRIBOSOMAL PEPTIDE SYNTHASE PES1 (EUROFUNG)-RELATED"/>
    <property type="match status" value="1"/>
</dbReference>
<dbReference type="Gene3D" id="3.40.50.12780">
    <property type="entry name" value="N-terminal domain of ligase-like"/>
    <property type="match status" value="1"/>
</dbReference>
<dbReference type="CDD" id="cd05936">
    <property type="entry name" value="FC-FACS_FadD_like"/>
    <property type="match status" value="1"/>
</dbReference>
<dbReference type="KEGG" id="tuz:TUZN_0694"/>
<comment type="similarity">
    <text evidence="1">Belongs to the ATP-dependent AMP-binding enzyme family.</text>
</comment>
<evidence type="ECO:0000256" key="2">
    <source>
        <dbReference type="ARBA" id="ARBA00022598"/>
    </source>
</evidence>
<sequence>MSSKEVFEKYIKTRPWVKNYDEGVPPDVEIKPEPLYVYLDRSAAYGDRPAYIYFGGKVKYGVLADHSDRVAKALREAGVSKGDVVAIYMPNHPAYAVAFYAALKIGAVVTPMNPLYTPGEVVRQARDSSAKVLFTADVLYDKAVKAFEEYKFEKVYVAEMTEYMPKWLKPLARRQIRPPKVRYGGVFQRYVDLLKYERETGRAPIRPEEDLAALMYTGGTTGVPKGAEITHANISANLQQLKPFYDVVRRAKGMPPDKPMVLVGVLPWYHIYGQVTVMHYAIFEGHTVLVYPRFDMRRVLSDIAKYRASVFHGVPTIYNVMIHSPDARRYDLRSLAFCISGSAPLPVEVAKKFEELTGAPLREGYGMTETAVVTHLNPLLNGKHKPGSIGLPIPSTYAAVADLDKPELLPPGQTGELVISGPQVMKGYHNKPEENAEAFFECCGLRWFRTGDIAYMDEEGYFYIVDRKKDMIKYKGYSVFSREIEEVLYQHPCVKEAAVIGVPDPDAGEIPKAYIVLKDECKGKVSAGDIIGWASERLAPYKRPRLVEFRDDLPKTAVGKILKRALREEAARRS</sequence>
<gene>
    <name evidence="5" type="ordered locus">TUZN_0694</name>
</gene>
<dbReference type="HOGENOM" id="CLU_000022_59_7_2"/>